<proteinExistence type="predicted"/>
<reference evidence="3" key="2">
    <citation type="submission" date="2020-09" db="EMBL/GenBank/DDBJ databases">
        <authorList>
            <person name="Sun Q."/>
            <person name="Ohkuma M."/>
        </authorList>
    </citation>
    <scope>NUCLEOTIDE SEQUENCE</scope>
    <source>
        <strain evidence="3">JCM 3091</strain>
    </source>
</reference>
<feature type="signal peptide" evidence="2">
    <location>
        <begin position="1"/>
        <end position="23"/>
    </location>
</feature>
<sequence>MKKYAKSLAQVAAAALAALVAVLADNQVSVGEWINVAIAVTTAAAVFTAPNIPQHKTIKSVLAVLGAMLTLAVSLITDGLTTAEVIQLALAGLGALGVYAFPNAGDTLARAARPQPAMRL</sequence>
<dbReference type="EMBL" id="BMQC01000008">
    <property type="protein sequence ID" value="GGK32275.1"/>
    <property type="molecule type" value="Genomic_DNA"/>
</dbReference>
<reference evidence="3" key="1">
    <citation type="journal article" date="2014" name="Int. J. Syst. Evol. Microbiol.">
        <title>Complete genome sequence of Corynebacterium casei LMG S-19264T (=DSM 44701T), isolated from a smear-ripened cheese.</title>
        <authorList>
            <consortium name="US DOE Joint Genome Institute (JGI-PGF)"/>
            <person name="Walter F."/>
            <person name="Albersmeier A."/>
            <person name="Kalinowski J."/>
            <person name="Ruckert C."/>
        </authorList>
    </citation>
    <scope>NUCLEOTIDE SEQUENCE</scope>
    <source>
        <strain evidence="3">JCM 3091</strain>
    </source>
</reference>
<evidence type="ECO:0000256" key="2">
    <source>
        <dbReference type="SAM" id="SignalP"/>
    </source>
</evidence>
<keyword evidence="4" id="KW-1185">Reference proteome</keyword>
<organism evidence="3 4">
    <name type="scientific">Pilimelia terevasa</name>
    <dbReference type="NCBI Taxonomy" id="53372"/>
    <lineage>
        <taxon>Bacteria</taxon>
        <taxon>Bacillati</taxon>
        <taxon>Actinomycetota</taxon>
        <taxon>Actinomycetes</taxon>
        <taxon>Micromonosporales</taxon>
        <taxon>Micromonosporaceae</taxon>
        <taxon>Pilimelia</taxon>
    </lineage>
</organism>
<accession>A0A8J3FL59</accession>
<name>A0A8J3FL59_9ACTN</name>
<feature type="transmembrane region" description="Helical" evidence="1">
    <location>
        <begin position="60"/>
        <end position="77"/>
    </location>
</feature>
<keyword evidence="1" id="KW-0812">Transmembrane</keyword>
<dbReference type="AlphaFoldDB" id="A0A8J3FL59"/>
<keyword evidence="2" id="KW-0732">Signal</keyword>
<gene>
    <name evidence="3" type="ORF">GCM10010124_26310</name>
</gene>
<protein>
    <recommendedName>
        <fullName evidence="5">Holin</fullName>
    </recommendedName>
</protein>
<dbReference type="RefSeq" id="WP_189114580.1">
    <property type="nucleotide sequence ID" value="NZ_BMQC01000008.1"/>
</dbReference>
<keyword evidence="1" id="KW-1133">Transmembrane helix</keyword>
<evidence type="ECO:0000313" key="3">
    <source>
        <dbReference type="EMBL" id="GGK32275.1"/>
    </source>
</evidence>
<dbReference type="Proteomes" id="UP000662200">
    <property type="component" value="Unassembled WGS sequence"/>
</dbReference>
<feature type="transmembrane region" description="Helical" evidence="1">
    <location>
        <begin position="83"/>
        <end position="101"/>
    </location>
</feature>
<comment type="caution">
    <text evidence="3">The sequence shown here is derived from an EMBL/GenBank/DDBJ whole genome shotgun (WGS) entry which is preliminary data.</text>
</comment>
<evidence type="ECO:0000313" key="4">
    <source>
        <dbReference type="Proteomes" id="UP000662200"/>
    </source>
</evidence>
<feature type="chain" id="PRO_5039615682" description="Holin" evidence="2">
    <location>
        <begin position="24"/>
        <end position="120"/>
    </location>
</feature>
<evidence type="ECO:0008006" key="5">
    <source>
        <dbReference type="Google" id="ProtNLM"/>
    </source>
</evidence>
<keyword evidence="1" id="KW-0472">Membrane</keyword>
<evidence type="ECO:0000256" key="1">
    <source>
        <dbReference type="SAM" id="Phobius"/>
    </source>
</evidence>
<feature type="transmembrane region" description="Helical" evidence="1">
    <location>
        <begin position="34"/>
        <end position="53"/>
    </location>
</feature>